<proteinExistence type="predicted"/>
<protein>
    <recommendedName>
        <fullName evidence="3">CRAL-TRIO domain-containing protein</fullName>
    </recommendedName>
</protein>
<keyword evidence="2" id="KW-1185">Reference proteome</keyword>
<reference evidence="1" key="1">
    <citation type="submission" date="2014-09" db="EMBL/GenBank/DDBJ databases">
        <title>Genome sequence of the luminous mushroom Mycena chlorophos for searching fungal bioluminescence genes.</title>
        <authorList>
            <person name="Tanaka Y."/>
            <person name="Kasuga D."/>
            <person name="Oba Y."/>
            <person name="Hase S."/>
            <person name="Sato K."/>
            <person name="Oba Y."/>
            <person name="Sakakibara Y."/>
        </authorList>
    </citation>
    <scope>NUCLEOTIDE SEQUENCE</scope>
</reference>
<accession>A0ABQ0L0W8</accession>
<dbReference type="Gene3D" id="3.40.525.10">
    <property type="entry name" value="CRAL-TRIO lipid binding domain"/>
    <property type="match status" value="1"/>
</dbReference>
<evidence type="ECO:0000313" key="1">
    <source>
        <dbReference type="EMBL" id="GAT44718.1"/>
    </source>
</evidence>
<dbReference type="InterPro" id="IPR036865">
    <property type="entry name" value="CRAL-TRIO_dom_sf"/>
</dbReference>
<evidence type="ECO:0000313" key="2">
    <source>
        <dbReference type="Proteomes" id="UP000815677"/>
    </source>
</evidence>
<dbReference type="Proteomes" id="UP000815677">
    <property type="component" value="Unassembled WGS sequence"/>
</dbReference>
<sequence length="277" mass="31392">MVPINTLLEENIAIATRFLSELTKYEPSPEEEIYERLGTTTDDTDIVELHGYFHEYADNVRKNLLSLSKPSEIDPTAMSGKHAWERLVRVHRSAGDPAGYVEVVVCVVARAETWLTSALPNKSAVHLFCVSKIDAKRLDTGVLMYHIPRPLSPIYHTRAFDVVIDCTAFMGIAELPLQWLNHFRAELTRYDFRTRFINTHSLNSNTLTPKYTLYNFAARLPFCPIRAPMQSPTRRSRTMRVLGPATKSPTCRARPSCVICQYTRAFAMNVSSSAYSS</sequence>
<gene>
    <name evidence="1" type="ORF">MCHLO_02329</name>
</gene>
<organism evidence="1 2">
    <name type="scientific">Mycena chlorophos</name>
    <name type="common">Agaric fungus</name>
    <name type="synonym">Agaricus chlorophos</name>
    <dbReference type="NCBI Taxonomy" id="658473"/>
    <lineage>
        <taxon>Eukaryota</taxon>
        <taxon>Fungi</taxon>
        <taxon>Dikarya</taxon>
        <taxon>Basidiomycota</taxon>
        <taxon>Agaricomycotina</taxon>
        <taxon>Agaricomycetes</taxon>
        <taxon>Agaricomycetidae</taxon>
        <taxon>Agaricales</taxon>
        <taxon>Marasmiineae</taxon>
        <taxon>Mycenaceae</taxon>
        <taxon>Mycena</taxon>
    </lineage>
</organism>
<name>A0ABQ0L0W8_MYCCL</name>
<dbReference type="EMBL" id="DF840076">
    <property type="protein sequence ID" value="GAT44718.1"/>
    <property type="molecule type" value="Genomic_DNA"/>
</dbReference>
<evidence type="ECO:0008006" key="3">
    <source>
        <dbReference type="Google" id="ProtNLM"/>
    </source>
</evidence>